<dbReference type="Proteomes" id="UP000054321">
    <property type="component" value="Unassembled WGS sequence"/>
</dbReference>
<sequence>MTSAIAHSIIVLLLLWVFSATASHLNDHSSHAVKDSHSIPRRWTQIGPAPPFHVVQLQIGLRQSNFSELQRHLYEVSEPTHARYGQHLSAEEVNQLVKPTDESLELVHTWLLQENIGANKIQYSPAKDWMRVILPIKSVEHLLDTNYSVFKHEDGTQLVRTLEWSLPRHLHEHIDTIQPTNSFFRAQPQRSMVKISSIGGDFSLSQQSSFSANSNTDPTLSQACNATAVTPLCLRKLYGTLDYNVQSSNSNTIALTNFLGEASNRSDVSIFLQQFRPEAVAAANNFSVQVIANGDNQQTPNNATQLKAGKDTEGNLDAETIIGLTWPTPLIEYNTGGSPPFVQDALTVNDTNEPYLTWLQYILAQPNLPQVISSSYGDDEQTVPFSYATSVCNAFAQLGARGTSVLFASGDHGVGPDGDCVTNDGKNTSTFLPAFPATCPYVTAVGGTRNISPEVIAHDSGNNFTAGGGFSNYFVRPSYQDSVVPAYVTSLNGQFDGLFNTSGRAYPDIAAQAYHFLTIWNGTIAVLDGTSAATPTAASIISLVNDALIASGKPVLGFLNPWLYSKGYKAFTDITEGSIVGCNTTGFPAQSGWDAASGFGTPNFPQLRAAASNGVCMSANFYGLTATAALLGIILAI</sequence>
<evidence type="ECO:0000256" key="13">
    <source>
        <dbReference type="ARBA" id="ARBA00023145"/>
    </source>
</evidence>
<dbReference type="CDD" id="cd04056">
    <property type="entry name" value="Peptidases_S53"/>
    <property type="match status" value="1"/>
</dbReference>
<evidence type="ECO:0000256" key="3">
    <source>
        <dbReference type="ARBA" id="ARBA00004239"/>
    </source>
</evidence>
<dbReference type="InterPro" id="IPR000209">
    <property type="entry name" value="Peptidase_S8/S53_dom"/>
</dbReference>
<dbReference type="AlphaFoldDB" id="A0A0C3DPB5"/>
<evidence type="ECO:0000256" key="12">
    <source>
        <dbReference type="ARBA" id="ARBA00023026"/>
    </source>
</evidence>
<gene>
    <name evidence="18" type="ORF">OIDMADRAFT_177984</name>
</gene>
<keyword evidence="6 15" id="KW-0645">Protease</keyword>
<keyword evidence="10 15" id="KW-0720">Serine protease</keyword>
<dbReference type="GO" id="GO:0046872">
    <property type="term" value="F:metal ion binding"/>
    <property type="evidence" value="ECO:0007669"/>
    <property type="project" value="UniProtKB-UniRule"/>
</dbReference>
<evidence type="ECO:0000256" key="16">
    <source>
        <dbReference type="SAM" id="SignalP"/>
    </source>
</evidence>
<dbReference type="PROSITE" id="PS51695">
    <property type="entry name" value="SEDOLISIN"/>
    <property type="match status" value="1"/>
</dbReference>
<organism evidence="18 19">
    <name type="scientific">Oidiodendron maius (strain Zn)</name>
    <dbReference type="NCBI Taxonomy" id="913774"/>
    <lineage>
        <taxon>Eukaryota</taxon>
        <taxon>Fungi</taxon>
        <taxon>Dikarya</taxon>
        <taxon>Ascomycota</taxon>
        <taxon>Pezizomycotina</taxon>
        <taxon>Leotiomycetes</taxon>
        <taxon>Leotiomycetes incertae sedis</taxon>
        <taxon>Myxotrichaceae</taxon>
        <taxon>Oidiodendron</taxon>
    </lineage>
</organism>
<feature type="active site" description="Charge relay system" evidence="15">
    <location>
        <position position="317"/>
    </location>
</feature>
<feature type="chain" id="PRO_5002173860" description="tripeptidyl-peptidase II" evidence="16">
    <location>
        <begin position="23"/>
        <end position="637"/>
    </location>
</feature>
<comment type="catalytic activity">
    <reaction evidence="1">
        <text>Release of an N-terminal tripeptide from a polypeptide.</text>
        <dbReference type="EC" id="3.4.14.10"/>
    </reaction>
</comment>
<proteinExistence type="predicted"/>
<dbReference type="STRING" id="913774.A0A0C3DPB5"/>
<keyword evidence="8 16" id="KW-0732">Signal</keyword>
<keyword evidence="14" id="KW-0325">Glycoprotein</keyword>
<feature type="active site" description="Charge relay system" evidence="15">
    <location>
        <position position="531"/>
    </location>
</feature>
<accession>A0A0C3DPB5</accession>
<comment type="subcellular location">
    <subcellularLocation>
        <location evidence="3">Secreted</location>
        <location evidence="3">Extracellular space</location>
    </subcellularLocation>
</comment>
<keyword evidence="12" id="KW-0843">Virulence</keyword>
<feature type="binding site" evidence="15">
    <location>
        <position position="574"/>
    </location>
    <ligand>
        <name>Ca(2+)</name>
        <dbReference type="ChEBI" id="CHEBI:29108"/>
    </ligand>
</feature>
<dbReference type="CDD" id="cd11377">
    <property type="entry name" value="Pro-peptidase_S53"/>
    <property type="match status" value="1"/>
</dbReference>
<keyword evidence="13" id="KW-0865">Zymogen</keyword>
<evidence type="ECO:0000256" key="14">
    <source>
        <dbReference type="ARBA" id="ARBA00023180"/>
    </source>
</evidence>
<dbReference type="OrthoDB" id="409122at2759"/>
<dbReference type="GO" id="GO:0006508">
    <property type="term" value="P:proteolysis"/>
    <property type="evidence" value="ECO:0007669"/>
    <property type="project" value="UniProtKB-KW"/>
</dbReference>
<feature type="active site" description="Charge relay system" evidence="15">
    <location>
        <position position="313"/>
    </location>
</feature>
<evidence type="ECO:0000313" key="19">
    <source>
        <dbReference type="Proteomes" id="UP000054321"/>
    </source>
</evidence>
<feature type="binding site" evidence="15">
    <location>
        <position position="594"/>
    </location>
    <ligand>
        <name>Ca(2+)</name>
        <dbReference type="ChEBI" id="CHEBI:29108"/>
    </ligand>
</feature>
<evidence type="ECO:0000256" key="8">
    <source>
        <dbReference type="ARBA" id="ARBA00022729"/>
    </source>
</evidence>
<evidence type="ECO:0000256" key="11">
    <source>
        <dbReference type="ARBA" id="ARBA00022837"/>
    </source>
</evidence>
<keyword evidence="7 15" id="KW-0479">Metal-binding</keyword>
<dbReference type="PANTHER" id="PTHR14218">
    <property type="entry name" value="PROTEASE S8 TRIPEPTIDYL PEPTIDASE I CLN2"/>
    <property type="match status" value="1"/>
</dbReference>
<dbReference type="InterPro" id="IPR036852">
    <property type="entry name" value="Peptidase_S8/S53_dom_sf"/>
</dbReference>
<dbReference type="GO" id="GO:0005576">
    <property type="term" value="C:extracellular region"/>
    <property type="evidence" value="ECO:0007669"/>
    <property type="project" value="UniProtKB-SubCell"/>
</dbReference>
<keyword evidence="9 15" id="KW-0378">Hydrolase</keyword>
<evidence type="ECO:0000256" key="15">
    <source>
        <dbReference type="PROSITE-ProRule" id="PRU01032"/>
    </source>
</evidence>
<dbReference type="EMBL" id="KN832873">
    <property type="protein sequence ID" value="KIN03898.1"/>
    <property type="molecule type" value="Genomic_DNA"/>
</dbReference>
<evidence type="ECO:0000256" key="2">
    <source>
        <dbReference type="ARBA" id="ARBA00002451"/>
    </source>
</evidence>
<dbReference type="EC" id="3.4.14.10" evidence="4"/>
<feature type="signal peptide" evidence="16">
    <location>
        <begin position="1"/>
        <end position="22"/>
    </location>
</feature>
<dbReference type="GO" id="GO:0008240">
    <property type="term" value="F:tripeptidyl-peptidase activity"/>
    <property type="evidence" value="ECO:0007669"/>
    <property type="project" value="UniProtKB-EC"/>
</dbReference>
<protein>
    <recommendedName>
        <fullName evidence="4">tripeptidyl-peptidase II</fullName>
        <ecNumber evidence="4">3.4.14.10</ecNumber>
    </recommendedName>
</protein>
<evidence type="ECO:0000256" key="4">
    <source>
        <dbReference type="ARBA" id="ARBA00012462"/>
    </source>
</evidence>
<dbReference type="HOGENOM" id="CLU_013783_3_0_1"/>
<dbReference type="FunFam" id="3.40.50.200:FF:000015">
    <property type="entry name" value="Tripeptidyl peptidase A"/>
    <property type="match status" value="1"/>
</dbReference>
<dbReference type="InParanoid" id="A0A0C3DPB5"/>
<evidence type="ECO:0000256" key="6">
    <source>
        <dbReference type="ARBA" id="ARBA00022670"/>
    </source>
</evidence>
<dbReference type="MEROPS" id="S53.010"/>
<evidence type="ECO:0000256" key="7">
    <source>
        <dbReference type="ARBA" id="ARBA00022723"/>
    </source>
</evidence>
<keyword evidence="11 15" id="KW-0106">Calcium</keyword>
<dbReference type="GO" id="GO:0004252">
    <property type="term" value="F:serine-type endopeptidase activity"/>
    <property type="evidence" value="ECO:0007669"/>
    <property type="project" value="UniProtKB-UniRule"/>
</dbReference>
<evidence type="ECO:0000256" key="1">
    <source>
        <dbReference type="ARBA" id="ARBA00001910"/>
    </source>
</evidence>
<dbReference type="PANTHER" id="PTHR14218:SF39">
    <property type="entry name" value="PEPTIDASE S53 DOMAIN-CONTAINING PROTEIN"/>
    <property type="match status" value="1"/>
</dbReference>
<comment type="cofactor">
    <cofactor evidence="15">
        <name>Ca(2+)</name>
        <dbReference type="ChEBI" id="CHEBI:29108"/>
    </cofactor>
    <text evidence="15">Binds 1 Ca(2+) ion per subunit.</text>
</comment>
<keyword evidence="5" id="KW-0964">Secreted</keyword>
<reference evidence="19" key="2">
    <citation type="submission" date="2015-01" db="EMBL/GenBank/DDBJ databases">
        <title>Evolutionary Origins and Diversification of the Mycorrhizal Mutualists.</title>
        <authorList>
            <consortium name="DOE Joint Genome Institute"/>
            <consortium name="Mycorrhizal Genomics Consortium"/>
            <person name="Kohler A."/>
            <person name="Kuo A."/>
            <person name="Nagy L.G."/>
            <person name="Floudas D."/>
            <person name="Copeland A."/>
            <person name="Barry K.W."/>
            <person name="Cichocki N."/>
            <person name="Veneault-Fourrey C."/>
            <person name="LaButti K."/>
            <person name="Lindquist E.A."/>
            <person name="Lipzen A."/>
            <person name="Lundell T."/>
            <person name="Morin E."/>
            <person name="Murat C."/>
            <person name="Riley R."/>
            <person name="Ohm R."/>
            <person name="Sun H."/>
            <person name="Tunlid A."/>
            <person name="Henrissat B."/>
            <person name="Grigoriev I.V."/>
            <person name="Hibbett D.S."/>
            <person name="Martin F."/>
        </authorList>
    </citation>
    <scope>NUCLEOTIDE SEQUENCE [LARGE SCALE GENOMIC DNA]</scope>
    <source>
        <strain evidence="19">Zn</strain>
    </source>
</reference>
<evidence type="ECO:0000256" key="10">
    <source>
        <dbReference type="ARBA" id="ARBA00022825"/>
    </source>
</evidence>
<evidence type="ECO:0000313" key="18">
    <source>
        <dbReference type="EMBL" id="KIN03898.1"/>
    </source>
</evidence>
<evidence type="ECO:0000256" key="5">
    <source>
        <dbReference type="ARBA" id="ARBA00022525"/>
    </source>
</evidence>
<evidence type="ECO:0000259" key="17">
    <source>
        <dbReference type="PROSITE" id="PS51695"/>
    </source>
</evidence>
<dbReference type="SUPFAM" id="SSF52743">
    <property type="entry name" value="Subtilisin-like"/>
    <property type="match status" value="1"/>
</dbReference>
<dbReference type="SMART" id="SM00944">
    <property type="entry name" value="Pro-kuma_activ"/>
    <property type="match status" value="1"/>
</dbReference>
<dbReference type="InterPro" id="IPR015366">
    <property type="entry name" value="S53_propep"/>
</dbReference>
<dbReference type="SUPFAM" id="SSF54897">
    <property type="entry name" value="Protease propeptides/inhibitors"/>
    <property type="match status" value="1"/>
</dbReference>
<name>A0A0C3DPB5_OIDMZ</name>
<dbReference type="InterPro" id="IPR030400">
    <property type="entry name" value="Sedolisin_dom"/>
</dbReference>
<dbReference type="Gene3D" id="3.40.50.200">
    <property type="entry name" value="Peptidase S8/S53 domain"/>
    <property type="match status" value="1"/>
</dbReference>
<dbReference type="Pfam" id="PF09286">
    <property type="entry name" value="Pro-kuma_activ"/>
    <property type="match status" value="1"/>
</dbReference>
<comment type="function">
    <text evidence="2">Secreted tripeptidyl-peptidase which degrades proteins at acidic pHs and is involved in virulence.</text>
</comment>
<feature type="binding site" evidence="15">
    <location>
        <position position="573"/>
    </location>
    <ligand>
        <name>Ca(2+)</name>
        <dbReference type="ChEBI" id="CHEBI:29108"/>
    </ligand>
</feature>
<reference evidence="18 19" key="1">
    <citation type="submission" date="2014-04" db="EMBL/GenBank/DDBJ databases">
        <authorList>
            <consortium name="DOE Joint Genome Institute"/>
            <person name="Kuo A."/>
            <person name="Martino E."/>
            <person name="Perotto S."/>
            <person name="Kohler A."/>
            <person name="Nagy L.G."/>
            <person name="Floudas D."/>
            <person name="Copeland A."/>
            <person name="Barry K.W."/>
            <person name="Cichocki N."/>
            <person name="Veneault-Fourrey C."/>
            <person name="LaButti K."/>
            <person name="Lindquist E.A."/>
            <person name="Lipzen A."/>
            <person name="Lundell T."/>
            <person name="Morin E."/>
            <person name="Murat C."/>
            <person name="Sun H."/>
            <person name="Tunlid A."/>
            <person name="Henrissat B."/>
            <person name="Grigoriev I.V."/>
            <person name="Hibbett D.S."/>
            <person name="Martin F."/>
            <person name="Nordberg H.P."/>
            <person name="Cantor M.N."/>
            <person name="Hua S.X."/>
        </authorList>
    </citation>
    <scope>NUCLEOTIDE SEQUENCE [LARGE SCALE GENOMIC DNA]</scope>
    <source>
        <strain evidence="18 19">Zn</strain>
    </source>
</reference>
<dbReference type="InterPro" id="IPR050819">
    <property type="entry name" value="Tripeptidyl-peptidase_I"/>
</dbReference>
<feature type="domain" description="Peptidase S53" evidence="17">
    <location>
        <begin position="228"/>
        <end position="614"/>
    </location>
</feature>
<dbReference type="Pfam" id="PF00082">
    <property type="entry name" value="Peptidase_S8"/>
    <property type="match status" value="1"/>
</dbReference>
<evidence type="ECO:0000256" key="9">
    <source>
        <dbReference type="ARBA" id="ARBA00022801"/>
    </source>
</evidence>
<feature type="binding site" evidence="15">
    <location>
        <position position="592"/>
    </location>
    <ligand>
        <name>Ca(2+)</name>
        <dbReference type="ChEBI" id="CHEBI:29108"/>
    </ligand>
</feature>
<keyword evidence="19" id="KW-1185">Reference proteome</keyword>